<dbReference type="RefSeq" id="WP_126408411.1">
    <property type="nucleotide sequence ID" value="NZ_RXNT01000006.1"/>
</dbReference>
<comment type="caution">
    <text evidence="1">The sequence shown here is derived from an EMBL/GenBank/DDBJ whole genome shotgun (WGS) entry which is preliminary data.</text>
</comment>
<accession>A0A431WA37</accession>
<proteinExistence type="predicted"/>
<name>A0A431WA37_9BACI</name>
<dbReference type="Proteomes" id="UP000271374">
    <property type="component" value="Unassembled WGS sequence"/>
</dbReference>
<sequence>MHFSNYRDFYQMCLLPMSGNDIVHSDPNASHWLIAIEGHREIGHDEFYIWKVAIYETNEDGYFQNKKPYYISSNYRNFHQACEAATELKQTILHSGFHLPSPHIN</sequence>
<dbReference type="EMBL" id="RXNT01000006">
    <property type="protein sequence ID" value="RTR32340.1"/>
    <property type="molecule type" value="Genomic_DNA"/>
</dbReference>
<organism evidence="1 2">
    <name type="scientific">Bacillus yapensis</name>
    <dbReference type="NCBI Taxonomy" id="2492960"/>
    <lineage>
        <taxon>Bacteria</taxon>
        <taxon>Bacillati</taxon>
        <taxon>Bacillota</taxon>
        <taxon>Bacilli</taxon>
        <taxon>Bacillales</taxon>
        <taxon>Bacillaceae</taxon>
        <taxon>Bacillus</taxon>
    </lineage>
</organism>
<evidence type="ECO:0000313" key="1">
    <source>
        <dbReference type="EMBL" id="RTR32340.1"/>
    </source>
</evidence>
<keyword evidence="2" id="KW-1185">Reference proteome</keyword>
<dbReference type="AlphaFoldDB" id="A0A431WA37"/>
<gene>
    <name evidence="1" type="ORF">EKG37_09250</name>
</gene>
<reference evidence="1 2" key="1">
    <citation type="submission" date="2018-12" db="EMBL/GenBank/DDBJ databases">
        <title>Bacillus yapensis draft genome sequence.</title>
        <authorList>
            <person name="Yu L."/>
            <person name="Xu X."/>
            <person name="Tang X."/>
        </authorList>
    </citation>
    <scope>NUCLEOTIDE SEQUENCE [LARGE SCALE GENOMIC DNA]</scope>
    <source>
        <strain evidence="1 2">XXST-01</strain>
    </source>
</reference>
<dbReference type="OrthoDB" id="2988425at2"/>
<protein>
    <submittedName>
        <fullName evidence="1">Uncharacterized protein</fullName>
    </submittedName>
</protein>
<evidence type="ECO:0000313" key="2">
    <source>
        <dbReference type="Proteomes" id="UP000271374"/>
    </source>
</evidence>